<evidence type="ECO:0000256" key="1">
    <source>
        <dbReference type="ARBA" id="ARBA00023242"/>
    </source>
</evidence>
<evidence type="ECO:0000313" key="4">
    <source>
        <dbReference type="Proteomes" id="UP000801864"/>
    </source>
</evidence>
<evidence type="ECO:0000313" key="3">
    <source>
        <dbReference type="EMBL" id="KAF3066878.1"/>
    </source>
</evidence>
<dbReference type="Proteomes" id="UP000801864">
    <property type="component" value="Unassembled WGS sequence"/>
</dbReference>
<gene>
    <name evidence="3" type="ORF">CFAM422_008771</name>
</gene>
<keyword evidence="4" id="KW-1185">Reference proteome</keyword>
<dbReference type="Pfam" id="PF00172">
    <property type="entry name" value="Zn_clus"/>
    <property type="match status" value="1"/>
</dbReference>
<comment type="caution">
    <text evidence="3">The sequence shown here is derived from an EMBL/GenBank/DDBJ whole genome shotgun (WGS) entry which is preliminary data.</text>
</comment>
<dbReference type="InterPro" id="IPR001138">
    <property type="entry name" value="Zn2Cys6_DnaBD"/>
</dbReference>
<dbReference type="InterPro" id="IPR036864">
    <property type="entry name" value="Zn2-C6_fun-type_DNA-bd_sf"/>
</dbReference>
<proteinExistence type="predicted"/>
<evidence type="ECO:0000259" key="2">
    <source>
        <dbReference type="PROSITE" id="PS50048"/>
    </source>
</evidence>
<sequence length="460" mass="50929">MELHSISRADTRRARRVSCIICAKGKRICSRQIPSCIRCVEKGLVCRYPAPRISYVPPVELVFSSDGPPTVYQDISAGSSASSATANGNYHEELFIDSTNENRNPLSLGPTSLLSESRSVTTGDNADSIRPRGCFNEEALRQFPEHAMAWLKQWSVKGHCPFIHLNQQKTFNGFPDCLQDAYTVAAAYTNSTPATKQLALRILQSRAAQLVSNFKDARPLEDLIFGPMTTLSRLQALLVYTIVGLFDGDIRARGQAESNLDILTSWATDLWERTVLDLSPDRVAEASHSTDDSDRLATESYKKPGTAQEAMDATAPPSIDQTIDTTKYDYMGLLTDGTVYSAWQSWTFAESIRRTCLTAGITRSVFRVLQKGWSDCPGGIIFTAANGLWDAPDPHIWMKRISSSGFLAVRHTELENLVDQTDRSKVDEFSQTIVIISFGLERYAQWGADSNQQESVSADS</sequence>
<name>A0A9P5C9E5_9HYPO</name>
<protein>
    <submittedName>
        <fullName evidence="3">Transcription factor gsfR2</fullName>
    </submittedName>
</protein>
<dbReference type="AlphaFoldDB" id="A0A9P5C9E5"/>
<dbReference type="GO" id="GO:0008270">
    <property type="term" value="F:zinc ion binding"/>
    <property type="evidence" value="ECO:0007669"/>
    <property type="project" value="InterPro"/>
</dbReference>
<keyword evidence="1" id="KW-0539">Nucleus</keyword>
<dbReference type="SUPFAM" id="SSF57701">
    <property type="entry name" value="Zn2/Cys6 DNA-binding domain"/>
    <property type="match status" value="1"/>
</dbReference>
<feature type="domain" description="Zn(2)-C6 fungal-type" evidence="2">
    <location>
        <begin position="18"/>
        <end position="48"/>
    </location>
</feature>
<dbReference type="SMART" id="SM00066">
    <property type="entry name" value="GAL4"/>
    <property type="match status" value="1"/>
</dbReference>
<reference evidence="3 4" key="1">
    <citation type="submission" date="2018-06" db="EMBL/GenBank/DDBJ databases">
        <title>Genome analysis of cellulolytic fungus Trichoderma lentiforme CFAM-422.</title>
        <authorList>
            <person name="Steindorff A.S."/>
            <person name="Formighieri E.F."/>
            <person name="Midorikawa G.E.O."/>
            <person name="Tamietti M.S."/>
            <person name="Ramos E.Z."/>
            <person name="Silva A.S."/>
            <person name="Bon E.P.S."/>
            <person name="Mendes T.D."/>
            <person name="Damaso M.C.T."/>
            <person name="Favaro L.C.L."/>
        </authorList>
    </citation>
    <scope>NUCLEOTIDE SEQUENCE [LARGE SCALE GENOMIC DNA]</scope>
    <source>
        <strain evidence="3 4">CFAM-422</strain>
    </source>
</reference>
<dbReference type="GO" id="GO:0000981">
    <property type="term" value="F:DNA-binding transcription factor activity, RNA polymerase II-specific"/>
    <property type="evidence" value="ECO:0007669"/>
    <property type="project" value="InterPro"/>
</dbReference>
<dbReference type="PROSITE" id="PS00463">
    <property type="entry name" value="ZN2_CY6_FUNGAL_1"/>
    <property type="match status" value="1"/>
</dbReference>
<dbReference type="EMBL" id="QLNT01000016">
    <property type="protein sequence ID" value="KAF3066878.1"/>
    <property type="molecule type" value="Genomic_DNA"/>
</dbReference>
<accession>A0A9P5C9E5</accession>
<organism evidence="3 4">
    <name type="scientific">Trichoderma lentiforme</name>
    <dbReference type="NCBI Taxonomy" id="1567552"/>
    <lineage>
        <taxon>Eukaryota</taxon>
        <taxon>Fungi</taxon>
        <taxon>Dikarya</taxon>
        <taxon>Ascomycota</taxon>
        <taxon>Pezizomycotina</taxon>
        <taxon>Sordariomycetes</taxon>
        <taxon>Hypocreomycetidae</taxon>
        <taxon>Hypocreales</taxon>
        <taxon>Hypocreaceae</taxon>
        <taxon>Trichoderma</taxon>
    </lineage>
</organism>
<dbReference type="PRINTS" id="PR00755">
    <property type="entry name" value="AFLATOXINBRP"/>
</dbReference>
<dbReference type="CDD" id="cd00067">
    <property type="entry name" value="GAL4"/>
    <property type="match status" value="1"/>
</dbReference>
<dbReference type="PROSITE" id="PS50048">
    <property type="entry name" value="ZN2_CY6_FUNGAL_2"/>
    <property type="match status" value="1"/>
</dbReference>